<evidence type="ECO:0000256" key="2">
    <source>
        <dbReference type="ARBA" id="ARBA00022692"/>
    </source>
</evidence>
<dbReference type="OrthoDB" id="1997677at2"/>
<protein>
    <submittedName>
        <fullName evidence="5">Glycosyl transferase family 2</fullName>
    </submittedName>
</protein>
<organism evidence="5 6">
    <name type="scientific">Rhodobacter viridis</name>
    <dbReference type="NCBI Taxonomy" id="1054202"/>
    <lineage>
        <taxon>Bacteria</taxon>
        <taxon>Pseudomonadati</taxon>
        <taxon>Pseudomonadota</taxon>
        <taxon>Alphaproteobacteria</taxon>
        <taxon>Rhodobacterales</taxon>
        <taxon>Rhodobacter group</taxon>
        <taxon>Rhodobacter</taxon>
    </lineage>
</organism>
<name>A0A318U7F7_9RHOB</name>
<comment type="subcellular location">
    <subcellularLocation>
        <location evidence="1">Membrane</location>
        <topology evidence="1">Single-pass membrane protein</topology>
    </subcellularLocation>
</comment>
<evidence type="ECO:0000256" key="3">
    <source>
        <dbReference type="ARBA" id="ARBA00022989"/>
    </source>
</evidence>
<dbReference type="AlphaFoldDB" id="A0A318U7F7"/>
<dbReference type="Pfam" id="PF13704">
    <property type="entry name" value="Glyco_tranf_2_4"/>
    <property type="match status" value="1"/>
</dbReference>
<evidence type="ECO:0000256" key="4">
    <source>
        <dbReference type="SAM" id="MobiDB-lite"/>
    </source>
</evidence>
<feature type="compositionally biased region" description="Basic and acidic residues" evidence="4">
    <location>
        <begin position="215"/>
        <end position="237"/>
    </location>
</feature>
<dbReference type="GO" id="GO:0005737">
    <property type="term" value="C:cytoplasm"/>
    <property type="evidence" value="ECO:0007669"/>
    <property type="project" value="TreeGrafter"/>
</dbReference>
<dbReference type="GO" id="GO:0016757">
    <property type="term" value="F:glycosyltransferase activity"/>
    <property type="evidence" value="ECO:0007669"/>
    <property type="project" value="TreeGrafter"/>
</dbReference>
<keyword evidence="2" id="KW-0812">Transmembrane</keyword>
<proteinExistence type="predicted"/>
<evidence type="ECO:0000313" key="5">
    <source>
        <dbReference type="EMBL" id="PYF12854.1"/>
    </source>
</evidence>
<dbReference type="Proteomes" id="UP000247727">
    <property type="component" value="Unassembled WGS sequence"/>
</dbReference>
<feature type="region of interest" description="Disordered" evidence="4">
    <location>
        <begin position="213"/>
        <end position="239"/>
    </location>
</feature>
<accession>A0A318U7F7</accession>
<dbReference type="PANTHER" id="PTHR21461">
    <property type="entry name" value="GLYCOSYLTRANSFERASE FAMILY 92 PROTEIN"/>
    <property type="match status" value="1"/>
</dbReference>
<dbReference type="PANTHER" id="PTHR21461:SF69">
    <property type="entry name" value="GLYCOSYLTRANSFERASE FAMILY 92 PROTEIN"/>
    <property type="match status" value="1"/>
</dbReference>
<evidence type="ECO:0000256" key="1">
    <source>
        <dbReference type="ARBA" id="ARBA00004167"/>
    </source>
</evidence>
<dbReference type="GO" id="GO:0016020">
    <property type="term" value="C:membrane"/>
    <property type="evidence" value="ECO:0007669"/>
    <property type="project" value="UniProtKB-SubCell"/>
</dbReference>
<dbReference type="EMBL" id="QJTK01000001">
    <property type="protein sequence ID" value="PYF12854.1"/>
    <property type="molecule type" value="Genomic_DNA"/>
</dbReference>
<keyword evidence="3" id="KW-0472">Membrane</keyword>
<comment type="caution">
    <text evidence="5">The sequence shown here is derived from an EMBL/GenBank/DDBJ whole genome shotgun (WGS) entry which is preliminary data.</text>
</comment>
<keyword evidence="5" id="KW-0808">Transferase</keyword>
<reference evidence="5 6" key="1">
    <citation type="submission" date="2018-06" db="EMBL/GenBank/DDBJ databases">
        <title>Genomic Encyclopedia of Type Strains, Phase III (KMG-III): the genomes of soil and plant-associated and newly described type strains.</title>
        <authorList>
            <person name="Whitman W."/>
        </authorList>
    </citation>
    <scope>NUCLEOTIDE SEQUENCE [LARGE SCALE GENOMIC DNA]</scope>
    <source>
        <strain evidence="5 6">JA737</strain>
    </source>
</reference>
<evidence type="ECO:0000313" key="6">
    <source>
        <dbReference type="Proteomes" id="UP000247727"/>
    </source>
</evidence>
<dbReference type="RefSeq" id="WP_110804267.1">
    <property type="nucleotide sequence ID" value="NZ_QJTK01000001.1"/>
</dbReference>
<sequence length="796" mass="88328">MVGSTVVARQMQTSPFEGGPEGLRLLDAVIWPELRNGRPGRTLRLFFAHPAFAGQIAAISPAGGIEVIDRREVAGGLMVHGRAAPEGPLVLGLCPEAQRPVKVEGESDAPAAVEAPQGPVLPVEIAPAVAETDLFAGKFCLFAQRLEESALCIADWLSWHHDLHGAEAALILDRSPPDSASLHGADLAAAVARALEAREMAMTVVVLHSPVPLGKPDHGPENHPFHAPDAPGKDRMEVPPNDPWRAPLGQGIVLELAKWRFLARARVVLQLDVTDILQPRPEGAPSAFEACLAAPTGMVTLVGRRIYPWRVRAGAETRFSDHLCRQFDATRGIARWGVAPGKTGLDATWRLLRIAYTKPDPASLFPFWRAMGLRVPGRAASELAPKTSLIEDPELLQAATGIWGAKPIRPPISKPRPAPQRATEAGRTCIVTTMKNEGPFILEWIAYHRAIGVDDFLIYTNDCTDGTDTMLDLLQRKGICQHRDNPFRTMDMPPQHAALESAEKEPLIQNCGWAICMDVDEFIDVKIGDGTLRALYEAMGEANMIALTWRLFGNCDVHGYEDRFLIEQFTTCAPEIVRKPHQAWGFKTLFRNIDIYKKLGVHRPKGLLPDLWDQVIWLNGSGKPMPREMYRNGWRSTATTYGYDWVQLNHYAVRSAESFLVKRDRGRVNHVDRDQGLNYWFRMNHNAVEDRSIQRMIPQARAEFDRLLADPEIRAAHEFSVAAHRAKIAELRATEAYANFYAELCSERFEKLSRILHVFGSAVFNAGPGVIPVDMPLDNLPPGFFFTVEHEGEANH</sequence>
<gene>
    <name evidence="5" type="ORF">C8J30_101235</name>
</gene>
<keyword evidence="3" id="KW-1133">Transmembrane helix</keyword>
<keyword evidence="6" id="KW-1185">Reference proteome</keyword>